<dbReference type="CDD" id="cd00609">
    <property type="entry name" value="AAT_like"/>
    <property type="match status" value="1"/>
</dbReference>
<accession>A0A0A8E951</accession>
<dbReference type="RefSeq" id="WP_039123958.1">
    <property type="nucleotide sequence ID" value="NZ_CP010427.1"/>
</dbReference>
<dbReference type="EMBL" id="CP010427">
    <property type="protein sequence ID" value="AJC48681.1"/>
    <property type="molecule type" value="Genomic_DNA"/>
</dbReference>
<evidence type="ECO:0000259" key="6">
    <source>
        <dbReference type="Pfam" id="PF00155"/>
    </source>
</evidence>
<dbReference type="InterPro" id="IPR051326">
    <property type="entry name" value="Kynurenine-oxoglutarate_AT"/>
</dbReference>
<sequence length="377" mass="42504">MIQPKSYIDTSPSVYGKFAVMAAEYNAISFTQGAPDFDTPEWLIDRTNFYMQQGKNQYSPIPGTLALRKAIIQKTKNCYDVDIDIDNVAITTGAIEGLFAAITAYVDKDDEVIMFDPVFDAYVGLTKLNQGIPIRLSLMPNGKIDLQAIANAITDKTKAIILNSPHNPMGSIISKEEYLEFAKIIKNKSILVIADEVYEHIYADENFTSAIEIYDLRNKLVVLQSLGKTYNLTGWRLGIAIAPSEIIKNILSVKQFSTFSAVHPMQLALAEGILDHPEYYQNLHKLYKQQHSLLRQHLKDSHFKLLEWHGSPFQMLDYTNISNEDDEKFATRLIKEYGVGLIPVSSLFEKPRNGLLRLCFAKKDDSIIKGAKILSNI</sequence>
<dbReference type="OrthoDB" id="9803354at2"/>
<dbReference type="InterPro" id="IPR015424">
    <property type="entry name" value="PyrdxlP-dep_Trfase"/>
</dbReference>
<dbReference type="Pfam" id="PF00155">
    <property type="entry name" value="Aminotran_1_2"/>
    <property type="match status" value="1"/>
</dbReference>
<dbReference type="InterPro" id="IPR015422">
    <property type="entry name" value="PyrdxlP-dep_Trfase_small"/>
</dbReference>
<organism evidence="7 8">
    <name type="scientific">Allofrancisella guangzhouensis</name>
    <dbReference type="NCBI Taxonomy" id="594679"/>
    <lineage>
        <taxon>Bacteria</taxon>
        <taxon>Pseudomonadati</taxon>
        <taxon>Pseudomonadota</taxon>
        <taxon>Gammaproteobacteria</taxon>
        <taxon>Thiotrichales</taxon>
        <taxon>Francisellaceae</taxon>
        <taxon>Allofrancisella</taxon>
    </lineage>
</organism>
<evidence type="ECO:0000313" key="8">
    <source>
        <dbReference type="Proteomes" id="UP000031104"/>
    </source>
</evidence>
<dbReference type="GO" id="GO:0005737">
    <property type="term" value="C:cytoplasm"/>
    <property type="evidence" value="ECO:0007669"/>
    <property type="project" value="TreeGrafter"/>
</dbReference>
<evidence type="ECO:0000256" key="1">
    <source>
        <dbReference type="ARBA" id="ARBA00001933"/>
    </source>
</evidence>
<comment type="cofactor">
    <cofactor evidence="1 5">
        <name>pyridoxal 5'-phosphate</name>
        <dbReference type="ChEBI" id="CHEBI:597326"/>
    </cofactor>
</comment>
<proteinExistence type="inferred from homology"/>
<keyword evidence="8" id="KW-1185">Reference proteome</keyword>
<evidence type="ECO:0000256" key="2">
    <source>
        <dbReference type="ARBA" id="ARBA00022576"/>
    </source>
</evidence>
<protein>
    <recommendedName>
        <fullName evidence="5">Aminotransferase</fullName>
        <ecNumber evidence="5">2.6.1.-</ecNumber>
    </recommendedName>
</protein>
<keyword evidence="4" id="KW-0663">Pyridoxal phosphate</keyword>
<dbReference type="SUPFAM" id="SSF53383">
    <property type="entry name" value="PLP-dependent transferases"/>
    <property type="match status" value="1"/>
</dbReference>
<dbReference type="KEGG" id="fgu:SD28_02970"/>
<evidence type="ECO:0000256" key="5">
    <source>
        <dbReference type="RuleBase" id="RU000481"/>
    </source>
</evidence>
<dbReference type="EC" id="2.6.1.-" evidence="5"/>
<evidence type="ECO:0000256" key="3">
    <source>
        <dbReference type="ARBA" id="ARBA00022679"/>
    </source>
</evidence>
<dbReference type="GO" id="GO:0016212">
    <property type="term" value="F:kynurenine-oxoglutarate transaminase activity"/>
    <property type="evidence" value="ECO:0007669"/>
    <property type="project" value="TreeGrafter"/>
</dbReference>
<gene>
    <name evidence="7" type="ORF">SD28_02970</name>
</gene>
<reference evidence="7 8" key="1">
    <citation type="submission" date="2014-12" db="EMBL/GenBank/DDBJ databases">
        <title>Complete genome sequence of Francisella guanzhouensis strain 08HL01032 isolated from air-conditioning system in China.</title>
        <authorList>
            <person name="Svensson D."/>
            <person name="Ohrman C."/>
            <person name="Backman S."/>
            <person name="Karlsson E."/>
            <person name="Nilsson E."/>
            <person name="Bystrom M."/>
            <person name="Larkeryd A."/>
            <person name="Stenberg P."/>
            <person name="Scholtz H.C."/>
            <person name="Forsman M."/>
            <person name="Sjodin A."/>
        </authorList>
    </citation>
    <scope>NUCLEOTIDE SEQUENCE [LARGE SCALE GENOMIC DNA]</scope>
    <source>
        <strain evidence="7 8">08HL01032</strain>
    </source>
</reference>
<dbReference type="PANTHER" id="PTHR43807:SF20">
    <property type="entry name" value="FI04487P"/>
    <property type="match status" value="1"/>
</dbReference>
<dbReference type="AlphaFoldDB" id="A0A0A8E951"/>
<evidence type="ECO:0000256" key="4">
    <source>
        <dbReference type="ARBA" id="ARBA00022898"/>
    </source>
</evidence>
<dbReference type="InterPro" id="IPR004838">
    <property type="entry name" value="NHTrfase_class1_PyrdxlP-BS"/>
</dbReference>
<evidence type="ECO:0000313" key="7">
    <source>
        <dbReference type="EMBL" id="AJC48681.1"/>
    </source>
</evidence>
<dbReference type="STRING" id="594679.SD28_02970"/>
<dbReference type="PROSITE" id="PS00105">
    <property type="entry name" value="AA_TRANSFER_CLASS_1"/>
    <property type="match status" value="1"/>
</dbReference>
<feature type="domain" description="Aminotransferase class I/classII large" evidence="6">
    <location>
        <begin position="27"/>
        <end position="366"/>
    </location>
</feature>
<comment type="similarity">
    <text evidence="5">Belongs to the class-I pyridoxal-phosphate-dependent aminotransferase family.</text>
</comment>
<name>A0A0A8E951_9GAMM</name>
<keyword evidence="3 5" id="KW-0808">Transferase</keyword>
<dbReference type="GO" id="GO:0030170">
    <property type="term" value="F:pyridoxal phosphate binding"/>
    <property type="evidence" value="ECO:0007669"/>
    <property type="project" value="InterPro"/>
</dbReference>
<dbReference type="Gene3D" id="3.40.640.10">
    <property type="entry name" value="Type I PLP-dependent aspartate aminotransferase-like (Major domain)"/>
    <property type="match status" value="1"/>
</dbReference>
<dbReference type="HOGENOM" id="CLU_017584_4_0_6"/>
<dbReference type="InterPro" id="IPR015421">
    <property type="entry name" value="PyrdxlP-dep_Trfase_major"/>
</dbReference>
<dbReference type="InterPro" id="IPR004839">
    <property type="entry name" value="Aminotransferase_I/II_large"/>
</dbReference>
<dbReference type="Gene3D" id="3.90.1150.10">
    <property type="entry name" value="Aspartate Aminotransferase, domain 1"/>
    <property type="match status" value="1"/>
</dbReference>
<dbReference type="PANTHER" id="PTHR43807">
    <property type="entry name" value="FI04487P"/>
    <property type="match status" value="1"/>
</dbReference>
<keyword evidence="2 5" id="KW-0032">Aminotransferase</keyword>
<dbReference type="Proteomes" id="UP000031104">
    <property type="component" value="Chromosome"/>
</dbReference>